<proteinExistence type="inferred from homology"/>
<comment type="cofactor">
    <cofactor evidence="1">
        <name>heme b</name>
        <dbReference type="ChEBI" id="CHEBI:60344"/>
    </cofactor>
</comment>
<evidence type="ECO:0000256" key="1">
    <source>
        <dbReference type="ARBA" id="ARBA00001970"/>
    </source>
</evidence>
<reference evidence="7" key="1">
    <citation type="submission" date="2022-06" db="EMBL/GenBank/DDBJ databases">
        <title>Sneathiella actinostolidae sp. nov., isolated from a sea anemonein the Western Pacific Ocean.</title>
        <authorList>
            <person name="Wei M.J."/>
        </authorList>
    </citation>
    <scope>NUCLEOTIDE SEQUENCE</scope>
    <source>
        <strain evidence="7">PHK-P5</strain>
    </source>
</reference>
<accession>A0ABY4W4F4</accession>
<organism evidence="7 8">
    <name type="scientific">Sneathiella marina</name>
    <dbReference type="NCBI Taxonomy" id="2950108"/>
    <lineage>
        <taxon>Bacteria</taxon>
        <taxon>Pseudomonadati</taxon>
        <taxon>Pseudomonadota</taxon>
        <taxon>Alphaproteobacteria</taxon>
        <taxon>Sneathiellales</taxon>
        <taxon>Sneathiellaceae</taxon>
        <taxon>Sneathiella</taxon>
    </lineage>
</organism>
<evidence type="ECO:0000256" key="6">
    <source>
        <dbReference type="ARBA" id="ARBA00034312"/>
    </source>
</evidence>
<dbReference type="EMBL" id="CP098747">
    <property type="protein sequence ID" value="USG60998.1"/>
    <property type="molecule type" value="Genomic_DNA"/>
</dbReference>
<dbReference type="RefSeq" id="WP_251933985.1">
    <property type="nucleotide sequence ID" value="NZ_CP098747.1"/>
</dbReference>
<dbReference type="InterPro" id="IPR025702">
    <property type="entry name" value="OXD"/>
</dbReference>
<keyword evidence="4" id="KW-0408">Iron</keyword>
<comment type="similarity">
    <text evidence="6">Belongs to the heme-containing dehydratase family.</text>
</comment>
<keyword evidence="3" id="KW-0479">Metal-binding</keyword>
<evidence type="ECO:0000313" key="8">
    <source>
        <dbReference type="Proteomes" id="UP001056291"/>
    </source>
</evidence>
<sequence length="349" mass="39705">MKKLEAAIPAHLRVPRTRPLGADETFKPVSPSFSARFDPDVVTLVMAYFGVQYRVETEQAIAAVDRLKQGFSAPHKPSFWDMASYVDEAEYTNVIVVGYWDDAQEFHRWQTGLTPDWWHADASLDGDLGFFKECYTPGIADTETTFSHPYPEGYSKIARGMSGETDTHGYWGSARDRLPRAQTEALEPTAALKAGSEIRPETRGRLVSIAPHENLCLLRSGQDWSDTEQQERDFYLREVKPFLDRGMLEIRDGGAGIGCFFNRYMTLLTEQGSTDKTYSLSAWHSLAAIEEWVQKETHLAIFRAGIQHYKTAGEGYKLRLYHEMSVLRACDQQFEYFNCHRQTGMLNSV</sequence>
<keyword evidence="5" id="KW-0456">Lyase</keyword>
<keyword evidence="8" id="KW-1185">Reference proteome</keyword>
<evidence type="ECO:0000256" key="2">
    <source>
        <dbReference type="ARBA" id="ARBA00022617"/>
    </source>
</evidence>
<keyword evidence="2" id="KW-0349">Heme</keyword>
<evidence type="ECO:0000256" key="4">
    <source>
        <dbReference type="ARBA" id="ARBA00023004"/>
    </source>
</evidence>
<protein>
    <submittedName>
        <fullName evidence="7">Phenylacetaldoxime dehydratase family protein</fullName>
    </submittedName>
</protein>
<evidence type="ECO:0000256" key="3">
    <source>
        <dbReference type="ARBA" id="ARBA00022723"/>
    </source>
</evidence>
<gene>
    <name evidence="7" type="ORF">NBZ79_17720</name>
</gene>
<evidence type="ECO:0000256" key="5">
    <source>
        <dbReference type="ARBA" id="ARBA00023239"/>
    </source>
</evidence>
<evidence type="ECO:0000313" key="7">
    <source>
        <dbReference type="EMBL" id="USG60998.1"/>
    </source>
</evidence>
<name>A0ABY4W4F4_9PROT</name>
<dbReference type="Pfam" id="PF13816">
    <property type="entry name" value="Dehydratase_hem"/>
    <property type="match status" value="1"/>
</dbReference>
<dbReference type="Proteomes" id="UP001056291">
    <property type="component" value="Chromosome"/>
</dbReference>